<dbReference type="EMBL" id="HBUF01368459">
    <property type="protein sequence ID" value="CAG6724866.1"/>
    <property type="molecule type" value="Transcribed_RNA"/>
</dbReference>
<feature type="compositionally biased region" description="Polar residues" evidence="6">
    <location>
        <begin position="28"/>
        <end position="55"/>
    </location>
</feature>
<dbReference type="EMBL" id="HBUF01262983">
    <property type="protein sequence ID" value="CAG6683419.1"/>
    <property type="molecule type" value="Transcribed_RNA"/>
</dbReference>
<evidence type="ECO:0000256" key="6">
    <source>
        <dbReference type="SAM" id="MobiDB-lite"/>
    </source>
</evidence>
<dbReference type="EMBL" id="HBUF01262984">
    <property type="protein sequence ID" value="CAG6683421.1"/>
    <property type="molecule type" value="Transcribed_RNA"/>
</dbReference>
<name>A0A8D8Q1N3_9HEMI</name>
<accession>A0A8D8Q1N3</accession>
<evidence type="ECO:0000256" key="5">
    <source>
        <dbReference type="PROSITE-ProRule" id="PRU00125"/>
    </source>
</evidence>
<feature type="compositionally biased region" description="Basic residues" evidence="6">
    <location>
        <begin position="246"/>
        <end position="258"/>
    </location>
</feature>
<feature type="compositionally biased region" description="Polar residues" evidence="6">
    <location>
        <begin position="228"/>
        <end position="239"/>
    </location>
</feature>
<dbReference type="Gene3D" id="2.10.110.10">
    <property type="entry name" value="Cysteine Rich Protein"/>
    <property type="match status" value="2"/>
</dbReference>
<dbReference type="SUPFAM" id="SSF57716">
    <property type="entry name" value="Glucocorticoid receptor-like (DNA-binding domain)"/>
    <property type="match status" value="3"/>
</dbReference>
<dbReference type="PROSITE" id="PS50023">
    <property type="entry name" value="LIM_DOMAIN_2"/>
    <property type="match status" value="2"/>
</dbReference>
<dbReference type="GO" id="GO:0046872">
    <property type="term" value="F:metal ion binding"/>
    <property type="evidence" value="ECO:0007669"/>
    <property type="project" value="UniProtKB-KW"/>
</dbReference>
<sequence>MMNPHYHPYQDLSSPPPHSMGGAGGGNYHQTNGHNNMSMLQNHHQHFISNTTSGGHPSPGMHPLHQHSSENVNHTNNNNNSSQNIKICAGCGGKIMERFLLHALERYWHNNCLKCACCGAMLAEIGSSCFFKSNMILCKQDYLKLFGQAAACSACGVNISASEYVMRAGGPSGGPPGTPHHPHQINVFHVKCFTCNKCGIQLLTGDRYYLLNGNMVCEQDWHKILKGNLTSGPGSQPSATGTTTVRKGKVGRPRRSRD</sequence>
<protein>
    <submittedName>
        <fullName evidence="8">LIM domain transcription factor LMO4.2</fullName>
    </submittedName>
</protein>
<dbReference type="PANTHER" id="PTHR45787">
    <property type="entry name" value="LD11652P"/>
    <property type="match status" value="1"/>
</dbReference>
<dbReference type="EMBL" id="HBUF01262981">
    <property type="protein sequence ID" value="CAG6683415.1"/>
    <property type="molecule type" value="Transcribed_RNA"/>
</dbReference>
<evidence type="ECO:0000256" key="3">
    <source>
        <dbReference type="ARBA" id="ARBA00022833"/>
    </source>
</evidence>
<feature type="region of interest" description="Disordered" evidence="6">
    <location>
        <begin position="228"/>
        <end position="258"/>
    </location>
</feature>
<evidence type="ECO:0000256" key="1">
    <source>
        <dbReference type="ARBA" id="ARBA00022723"/>
    </source>
</evidence>
<dbReference type="Pfam" id="PF00412">
    <property type="entry name" value="LIM"/>
    <property type="match status" value="2"/>
</dbReference>
<keyword evidence="4 5" id="KW-0440">LIM domain</keyword>
<dbReference type="PANTHER" id="PTHR45787:SF13">
    <property type="entry name" value="LD11652P"/>
    <property type="match status" value="1"/>
</dbReference>
<feature type="domain" description="LIM zinc-binding" evidence="7">
    <location>
        <begin position="150"/>
        <end position="227"/>
    </location>
</feature>
<dbReference type="CDD" id="cd09386">
    <property type="entry name" value="LIM1_LMO4"/>
    <property type="match status" value="1"/>
</dbReference>
<keyword evidence="3 5" id="KW-0862">Zinc</keyword>
<keyword evidence="1 5" id="KW-0479">Metal-binding</keyword>
<dbReference type="AlphaFoldDB" id="A0A8D8Q1N3"/>
<feature type="domain" description="LIM zinc-binding" evidence="7">
    <location>
        <begin position="86"/>
        <end position="148"/>
    </location>
</feature>
<evidence type="ECO:0000256" key="2">
    <source>
        <dbReference type="ARBA" id="ARBA00022737"/>
    </source>
</evidence>
<evidence type="ECO:0000256" key="4">
    <source>
        <dbReference type="ARBA" id="ARBA00023038"/>
    </source>
</evidence>
<dbReference type="InterPro" id="IPR001781">
    <property type="entry name" value="Znf_LIM"/>
</dbReference>
<evidence type="ECO:0000313" key="8">
    <source>
        <dbReference type="EMBL" id="CAG6622239.1"/>
    </source>
</evidence>
<reference evidence="8" key="1">
    <citation type="submission" date="2021-05" db="EMBL/GenBank/DDBJ databases">
        <authorList>
            <person name="Alioto T."/>
            <person name="Alioto T."/>
            <person name="Gomez Garrido J."/>
        </authorList>
    </citation>
    <scope>NUCLEOTIDE SEQUENCE</scope>
</reference>
<dbReference type="EMBL" id="HBUF01052109">
    <property type="protein sequence ID" value="CAG6622238.1"/>
    <property type="molecule type" value="Transcribed_RNA"/>
</dbReference>
<dbReference type="SMART" id="SM00132">
    <property type="entry name" value="LIM"/>
    <property type="match status" value="2"/>
</dbReference>
<dbReference type="FunFam" id="2.10.110.10:FF:000015">
    <property type="entry name" value="LIM domain only 3"/>
    <property type="match status" value="1"/>
</dbReference>
<feature type="compositionally biased region" description="Low complexity" evidence="6">
    <location>
        <begin position="69"/>
        <end position="79"/>
    </location>
</feature>
<dbReference type="InterPro" id="IPR050945">
    <property type="entry name" value="LMO_RBTN_TF"/>
</dbReference>
<dbReference type="PROSITE" id="PS00478">
    <property type="entry name" value="LIM_DOMAIN_1"/>
    <property type="match status" value="1"/>
</dbReference>
<evidence type="ECO:0000259" key="7">
    <source>
        <dbReference type="PROSITE" id="PS50023"/>
    </source>
</evidence>
<dbReference type="EMBL" id="HBUF01262985">
    <property type="protein sequence ID" value="CAG6683423.1"/>
    <property type="molecule type" value="Transcribed_RNA"/>
</dbReference>
<dbReference type="EMBL" id="HBUF01262982">
    <property type="protein sequence ID" value="CAG6683417.1"/>
    <property type="molecule type" value="Transcribed_RNA"/>
</dbReference>
<dbReference type="EMBL" id="HBUF01052108">
    <property type="protein sequence ID" value="CAG6622237.1"/>
    <property type="molecule type" value="Transcribed_RNA"/>
</dbReference>
<dbReference type="EMBL" id="HBUF01368458">
    <property type="protein sequence ID" value="CAG6724865.1"/>
    <property type="molecule type" value="Transcribed_RNA"/>
</dbReference>
<dbReference type="EMBL" id="HBUF01578250">
    <property type="protein sequence ID" value="CAG6769237.1"/>
    <property type="molecule type" value="Transcribed_RNA"/>
</dbReference>
<dbReference type="EMBL" id="HBUF01052110">
    <property type="protein sequence ID" value="CAG6622239.1"/>
    <property type="molecule type" value="Transcribed_RNA"/>
</dbReference>
<proteinExistence type="predicted"/>
<dbReference type="EMBL" id="HBUF01578249">
    <property type="protein sequence ID" value="CAG6769236.1"/>
    <property type="molecule type" value="Transcribed_RNA"/>
</dbReference>
<organism evidence="8">
    <name type="scientific">Cacopsylla melanoneura</name>
    <dbReference type="NCBI Taxonomy" id="428564"/>
    <lineage>
        <taxon>Eukaryota</taxon>
        <taxon>Metazoa</taxon>
        <taxon>Ecdysozoa</taxon>
        <taxon>Arthropoda</taxon>
        <taxon>Hexapoda</taxon>
        <taxon>Insecta</taxon>
        <taxon>Pterygota</taxon>
        <taxon>Neoptera</taxon>
        <taxon>Paraneoptera</taxon>
        <taxon>Hemiptera</taxon>
        <taxon>Sternorrhyncha</taxon>
        <taxon>Psylloidea</taxon>
        <taxon>Psyllidae</taxon>
        <taxon>Psyllinae</taxon>
        <taxon>Cacopsylla</taxon>
    </lineage>
</organism>
<keyword evidence="2" id="KW-0677">Repeat</keyword>
<feature type="region of interest" description="Disordered" evidence="6">
    <location>
        <begin position="1"/>
        <end position="79"/>
    </location>
</feature>